<evidence type="ECO:0000313" key="2">
    <source>
        <dbReference type="EMBL" id="KAH0569392.1"/>
    </source>
</evidence>
<dbReference type="Proteomes" id="UP000018208">
    <property type="component" value="Unassembled WGS sequence"/>
</dbReference>
<evidence type="ECO:0000313" key="3">
    <source>
        <dbReference type="EMBL" id="KAH0577321.1"/>
    </source>
</evidence>
<keyword evidence="4" id="KW-1185">Reference proteome</keyword>
<sequence length="105" mass="11920">MGCGSQQIKSIPEVPVMMLKKRKTGLTHLQTEKINLFSEDLIDHLDLVELSPVYSNLTLSASIKSMELFSGQLSSSMKFQKDSRMSFQPILSLMSQIDFYDDLEE</sequence>
<proteinExistence type="predicted"/>
<evidence type="ECO:0000313" key="4">
    <source>
        <dbReference type="Proteomes" id="UP000018208"/>
    </source>
</evidence>
<dbReference type="EMBL" id="AUWU02000018">
    <property type="protein sequence ID" value="KAH0569392.1"/>
    <property type="molecule type" value="Genomic_DNA"/>
</dbReference>
<dbReference type="VEuPathDB" id="GiardiaDB:SS50377_28745"/>
<accession>V6M0F1</accession>
<dbReference type="AlphaFoldDB" id="V6M0F1"/>
<name>V6M0F1_9EUKA</name>
<gene>
    <name evidence="1" type="ORF">SS50377_10124</name>
    <name evidence="3" type="ORF">SS50377_20672</name>
    <name evidence="2" type="ORF">SS50377_28745</name>
</gene>
<organism evidence="1">
    <name type="scientific">Spironucleus salmonicida</name>
    <dbReference type="NCBI Taxonomy" id="348837"/>
    <lineage>
        <taxon>Eukaryota</taxon>
        <taxon>Metamonada</taxon>
        <taxon>Diplomonadida</taxon>
        <taxon>Hexamitidae</taxon>
        <taxon>Hexamitinae</taxon>
        <taxon>Spironucleus</taxon>
    </lineage>
</organism>
<reference evidence="1 2" key="1">
    <citation type="journal article" date="2014" name="PLoS Genet.">
        <title>The Genome of Spironucleus salmonicida Highlights a Fish Pathogen Adapted to Fluctuating Environments.</title>
        <authorList>
            <person name="Xu F."/>
            <person name="Jerlstrom-Hultqvist J."/>
            <person name="Einarsson E."/>
            <person name="Astvaldsson A."/>
            <person name="Svard S.G."/>
            <person name="Andersson J.O."/>
        </authorList>
    </citation>
    <scope>NUCLEOTIDE SEQUENCE</scope>
    <source>
        <strain evidence="2">ATCC 50377</strain>
    </source>
</reference>
<dbReference type="EMBL" id="AUWU02000001">
    <property type="protein sequence ID" value="KAH0577321.1"/>
    <property type="molecule type" value="Genomic_DNA"/>
</dbReference>
<reference evidence="2" key="2">
    <citation type="submission" date="2020-12" db="EMBL/GenBank/DDBJ databases">
        <title>New Spironucleus salmonicida genome in near-complete chromosomes.</title>
        <authorList>
            <person name="Xu F."/>
            <person name="Kurt Z."/>
            <person name="Jimenez-Gonzalez A."/>
            <person name="Astvaldsson A."/>
            <person name="Andersson J.O."/>
            <person name="Svard S.G."/>
        </authorList>
    </citation>
    <scope>NUCLEOTIDE SEQUENCE</scope>
    <source>
        <strain evidence="2">ATCC 50377</strain>
    </source>
</reference>
<protein>
    <submittedName>
        <fullName evidence="1">Uncharacterized protein</fullName>
    </submittedName>
</protein>
<dbReference type="VEuPathDB" id="GiardiaDB:SS50377_20672"/>
<dbReference type="EMBL" id="KI545949">
    <property type="protein sequence ID" value="EST49521.1"/>
    <property type="molecule type" value="Genomic_DNA"/>
</dbReference>
<evidence type="ECO:0000313" key="1">
    <source>
        <dbReference type="EMBL" id="EST49521.1"/>
    </source>
</evidence>